<comment type="miscellaneous">
    <text evidence="14">Reaction proceeds by a ping-pong mechanism involving intermediate methylation of a conserved cysteine residue.</text>
</comment>
<keyword evidence="11 14" id="KW-0408">Iron</keyword>
<dbReference type="PIRSF" id="PIRSF006004">
    <property type="entry name" value="CHP00048"/>
    <property type="match status" value="1"/>
</dbReference>
<reference evidence="16" key="1">
    <citation type="journal article" date="2020" name="Microbiol. Resour. Announc.">
        <title>Complete Genome Sequence of Novel Psychrotolerant Legionella Strain TUM19329, Isolated from Antarctic Lake Sediment.</title>
        <authorList>
            <person name="Shimada S."/>
            <person name="Nakai R."/>
            <person name="Aoki K."/>
            <person name="Shimoeda N."/>
            <person name="Ohno G."/>
            <person name="Miyazaki Y."/>
            <person name="Kudoh S."/>
            <person name="Imura S."/>
            <person name="Watanabe K."/>
            <person name="Ishii Y."/>
            <person name="Tateda K."/>
        </authorList>
    </citation>
    <scope>NUCLEOTIDE SEQUENCE [LARGE SCALE GENOMIC DNA]</scope>
    <source>
        <strain evidence="16">TUM19329</strain>
    </source>
</reference>
<sequence>MSDQKVNLLDYNYQQLRELLTLWGEKPFRAQQLIQWIHQTGLTEFSQMTNLGKALREKLSRLSFIGLPEIVTCQKSADGTHKWLLKLDCGNCIETVFIPEANRGTLCVSSQVGCALNCSFCSTAKQGFNRNLSTAEIIGQVWLAARELSHSQGAHDKRVTNVVMMGMGEPLLNFDNVVSAMNIMMDDFGYGLSKRRVTLSTSGVLPDLERLRTVSPVALAVSLHAPNDELRNELVPINKKYPLKQLMALCKTYFKDEPRRKVTFEYVMLKGVNDQIEHATQLIKLLRDIPAKVNLIPFNPFPMTQYERSSQTAIDAFRDRLISHGINTITRKTRGDDIDAACGQLAGEVIDRTSRSQKWQKLHFIPKIEQTNNIALPAD</sequence>
<dbReference type="GO" id="GO:0000049">
    <property type="term" value="F:tRNA binding"/>
    <property type="evidence" value="ECO:0007669"/>
    <property type="project" value="UniProtKB-UniRule"/>
</dbReference>
<evidence type="ECO:0000256" key="2">
    <source>
        <dbReference type="ARBA" id="ARBA00007544"/>
    </source>
</evidence>
<dbReference type="InterPro" id="IPR004383">
    <property type="entry name" value="rRNA_lsu_MTrfase_RlmN/Cfr"/>
</dbReference>
<comment type="function">
    <text evidence="14">Specifically methylates position 2 of adenine 2503 in 23S rRNA and position 2 of adenine 37 in tRNAs. m2A2503 modification seems to play a crucial role in the proofreading step occurring at the peptidyl transferase center and thus would serve to optimize ribosomal fidelity.</text>
</comment>
<dbReference type="FunFam" id="3.20.20.70:FF:000008">
    <property type="entry name" value="Dual-specificity RNA methyltransferase RlmN"/>
    <property type="match status" value="1"/>
</dbReference>
<dbReference type="EC" id="2.1.1.192" evidence="14"/>
<evidence type="ECO:0000256" key="14">
    <source>
        <dbReference type="HAMAP-Rule" id="MF_01849"/>
    </source>
</evidence>
<keyword evidence="13 14" id="KW-1015">Disulfide bond</keyword>
<keyword evidence="8 14" id="KW-0949">S-adenosyl-L-methionine</keyword>
<feature type="binding site" evidence="14">
    <location>
        <position position="200"/>
    </location>
    <ligand>
        <name>S-adenosyl-L-methionine</name>
        <dbReference type="ChEBI" id="CHEBI:59789"/>
    </ligand>
</feature>
<evidence type="ECO:0000256" key="12">
    <source>
        <dbReference type="ARBA" id="ARBA00023014"/>
    </source>
</evidence>
<dbReference type="Gene3D" id="3.20.20.70">
    <property type="entry name" value="Aldolase class I"/>
    <property type="match status" value="1"/>
</dbReference>
<feature type="domain" description="Radical SAM core" evidence="15">
    <location>
        <begin position="100"/>
        <end position="337"/>
    </location>
</feature>
<dbReference type="InterPro" id="IPR007197">
    <property type="entry name" value="rSAM"/>
</dbReference>
<dbReference type="GO" id="GO:0005737">
    <property type="term" value="C:cytoplasm"/>
    <property type="evidence" value="ECO:0007669"/>
    <property type="project" value="UniProtKB-SubCell"/>
</dbReference>
<dbReference type="GO" id="GO:0030488">
    <property type="term" value="P:tRNA methylation"/>
    <property type="evidence" value="ECO:0007669"/>
    <property type="project" value="UniProtKB-UniRule"/>
</dbReference>
<feature type="binding site" evidence="14">
    <location>
        <position position="121"/>
    </location>
    <ligand>
        <name>[4Fe-4S] cluster</name>
        <dbReference type="ChEBI" id="CHEBI:49883"/>
        <note>4Fe-4S-S-AdoMet</note>
    </ligand>
</feature>
<feature type="binding site" evidence="14">
    <location>
        <begin position="168"/>
        <end position="169"/>
    </location>
    <ligand>
        <name>S-adenosyl-L-methionine</name>
        <dbReference type="ChEBI" id="CHEBI:59789"/>
    </ligand>
</feature>
<accession>A0A6F8T5N8</accession>
<keyword evidence="12 14" id="KW-0411">Iron-sulfur</keyword>
<feature type="binding site" evidence="14">
    <location>
        <position position="299"/>
    </location>
    <ligand>
        <name>S-adenosyl-L-methionine</name>
        <dbReference type="ChEBI" id="CHEBI:59789"/>
    </ligand>
</feature>
<keyword evidence="7 14" id="KW-0808">Transferase</keyword>
<evidence type="ECO:0000256" key="6">
    <source>
        <dbReference type="ARBA" id="ARBA00022603"/>
    </source>
</evidence>
<keyword evidence="6 14" id="KW-0489">Methyltransferase</keyword>
<dbReference type="CDD" id="cd01335">
    <property type="entry name" value="Radical_SAM"/>
    <property type="match status" value="1"/>
</dbReference>
<dbReference type="InterPro" id="IPR013785">
    <property type="entry name" value="Aldolase_TIM"/>
</dbReference>
<keyword evidence="5 14" id="KW-0698">rRNA processing</keyword>
<dbReference type="AlphaFoldDB" id="A0A6F8T5N8"/>
<dbReference type="InterPro" id="IPR040072">
    <property type="entry name" value="Methyltransferase_A"/>
</dbReference>
<organism evidence="16 17">
    <name type="scientific">Legionella antarctica</name>
    <dbReference type="NCBI Taxonomy" id="2708020"/>
    <lineage>
        <taxon>Bacteria</taxon>
        <taxon>Pseudomonadati</taxon>
        <taxon>Pseudomonadota</taxon>
        <taxon>Gammaproteobacteria</taxon>
        <taxon>Legionellales</taxon>
        <taxon>Legionellaceae</taxon>
        <taxon>Legionella</taxon>
    </lineage>
</organism>
<evidence type="ECO:0000256" key="11">
    <source>
        <dbReference type="ARBA" id="ARBA00023004"/>
    </source>
</evidence>
<keyword evidence="9 14" id="KW-0819">tRNA processing</keyword>
<dbReference type="NCBIfam" id="TIGR00048">
    <property type="entry name" value="rRNA_mod_RlmN"/>
    <property type="match status" value="1"/>
</dbReference>
<evidence type="ECO:0000256" key="7">
    <source>
        <dbReference type="ARBA" id="ARBA00022679"/>
    </source>
</evidence>
<keyword evidence="3 14" id="KW-0004">4Fe-4S</keyword>
<dbReference type="InterPro" id="IPR027492">
    <property type="entry name" value="RNA_MTrfase_RlmN"/>
</dbReference>
<dbReference type="Pfam" id="PF04055">
    <property type="entry name" value="Radical_SAM"/>
    <property type="match status" value="1"/>
</dbReference>
<comment type="cofactor">
    <cofactor evidence="14">
        <name>[4Fe-4S] cluster</name>
        <dbReference type="ChEBI" id="CHEBI:49883"/>
    </cofactor>
    <text evidence="14">Binds 1 [4Fe-4S] cluster. The cluster is coordinated with 3 cysteines and an exchangeable S-adenosyl-L-methionine.</text>
</comment>
<comment type="caution">
    <text evidence="14">Lacks conserved residue(s) required for the propagation of feature annotation.</text>
</comment>
<dbReference type="GO" id="GO:0002935">
    <property type="term" value="F:tRNA (adenine(37)-C2)-methyltransferase activity"/>
    <property type="evidence" value="ECO:0007669"/>
    <property type="project" value="UniProtKB-UniRule"/>
</dbReference>
<evidence type="ECO:0000256" key="1">
    <source>
        <dbReference type="ARBA" id="ARBA00004496"/>
    </source>
</evidence>
<feature type="binding site" evidence="14">
    <location>
        <begin position="222"/>
        <end position="224"/>
    </location>
    <ligand>
        <name>S-adenosyl-L-methionine</name>
        <dbReference type="ChEBI" id="CHEBI:59789"/>
    </ligand>
</feature>
<dbReference type="PROSITE" id="PS51918">
    <property type="entry name" value="RADICAL_SAM"/>
    <property type="match status" value="1"/>
</dbReference>
<dbReference type="GO" id="GO:0051539">
    <property type="term" value="F:4 iron, 4 sulfur cluster binding"/>
    <property type="evidence" value="ECO:0007669"/>
    <property type="project" value="UniProtKB-UniRule"/>
</dbReference>
<feature type="active site" description="S-methylcysteine intermediate" evidence="14">
    <location>
        <position position="342"/>
    </location>
</feature>
<dbReference type="GO" id="GO:0019843">
    <property type="term" value="F:rRNA binding"/>
    <property type="evidence" value="ECO:0007669"/>
    <property type="project" value="UniProtKB-UniRule"/>
</dbReference>
<name>A0A6F8T5N8_9GAMM</name>
<evidence type="ECO:0000256" key="9">
    <source>
        <dbReference type="ARBA" id="ARBA00022694"/>
    </source>
</evidence>
<evidence type="ECO:0000256" key="13">
    <source>
        <dbReference type="ARBA" id="ARBA00023157"/>
    </source>
</evidence>
<evidence type="ECO:0000256" key="3">
    <source>
        <dbReference type="ARBA" id="ARBA00022485"/>
    </source>
</evidence>
<dbReference type="FunFam" id="1.10.150.530:FF:000003">
    <property type="entry name" value="Dual-specificity RNA methyltransferase RlmN"/>
    <property type="match status" value="1"/>
</dbReference>
<keyword evidence="10 14" id="KW-0479">Metal-binding</keyword>
<dbReference type="SUPFAM" id="SSF102114">
    <property type="entry name" value="Radical SAM enzymes"/>
    <property type="match status" value="1"/>
</dbReference>
<dbReference type="GO" id="GO:0070475">
    <property type="term" value="P:rRNA base methylation"/>
    <property type="evidence" value="ECO:0007669"/>
    <property type="project" value="UniProtKB-UniRule"/>
</dbReference>
<dbReference type="InterPro" id="IPR048641">
    <property type="entry name" value="RlmN_N"/>
</dbReference>
<keyword evidence="4 14" id="KW-0963">Cytoplasm</keyword>
<dbReference type="SFLD" id="SFLDG01062">
    <property type="entry name" value="methyltransferase_(Class_A)"/>
    <property type="match status" value="1"/>
</dbReference>
<feature type="active site" description="Proton acceptor" evidence="14">
    <location>
        <position position="94"/>
    </location>
</feature>
<evidence type="ECO:0000313" key="17">
    <source>
        <dbReference type="Proteomes" id="UP000502894"/>
    </source>
</evidence>
<dbReference type="InterPro" id="IPR058240">
    <property type="entry name" value="rSAM_sf"/>
</dbReference>
<comment type="catalytic activity">
    <reaction evidence="14">
        <text>adenosine(2503) in 23S rRNA + 2 reduced [2Fe-2S]-[ferredoxin] + 2 S-adenosyl-L-methionine = 2-methyladenosine(2503) in 23S rRNA + 5'-deoxyadenosine + L-methionine + 2 oxidized [2Fe-2S]-[ferredoxin] + S-adenosyl-L-homocysteine</text>
        <dbReference type="Rhea" id="RHEA:42916"/>
        <dbReference type="Rhea" id="RHEA-COMP:10000"/>
        <dbReference type="Rhea" id="RHEA-COMP:10001"/>
        <dbReference type="Rhea" id="RHEA-COMP:10152"/>
        <dbReference type="Rhea" id="RHEA-COMP:10282"/>
        <dbReference type="ChEBI" id="CHEBI:17319"/>
        <dbReference type="ChEBI" id="CHEBI:33737"/>
        <dbReference type="ChEBI" id="CHEBI:33738"/>
        <dbReference type="ChEBI" id="CHEBI:57844"/>
        <dbReference type="ChEBI" id="CHEBI:57856"/>
        <dbReference type="ChEBI" id="CHEBI:59789"/>
        <dbReference type="ChEBI" id="CHEBI:74411"/>
        <dbReference type="ChEBI" id="CHEBI:74497"/>
        <dbReference type="EC" id="2.1.1.192"/>
    </reaction>
</comment>
<feature type="binding site" evidence="14">
    <location>
        <position position="118"/>
    </location>
    <ligand>
        <name>[4Fe-4S] cluster</name>
        <dbReference type="ChEBI" id="CHEBI:49883"/>
        <note>4Fe-4S-S-AdoMet</note>
    </ligand>
</feature>
<dbReference type="HAMAP" id="MF_01849">
    <property type="entry name" value="RNA_methyltr_RlmN"/>
    <property type="match status" value="1"/>
</dbReference>
<dbReference type="Pfam" id="PF21016">
    <property type="entry name" value="RlmN_N"/>
    <property type="match status" value="1"/>
</dbReference>
<keyword evidence="17" id="KW-1185">Reference proteome</keyword>
<evidence type="ECO:0000259" key="15">
    <source>
        <dbReference type="PROSITE" id="PS51918"/>
    </source>
</evidence>
<evidence type="ECO:0000313" key="16">
    <source>
        <dbReference type="EMBL" id="BCA95523.1"/>
    </source>
</evidence>
<dbReference type="GO" id="GO:0046872">
    <property type="term" value="F:metal ion binding"/>
    <property type="evidence" value="ECO:0007669"/>
    <property type="project" value="UniProtKB-KW"/>
</dbReference>
<feature type="binding site" evidence="14">
    <location>
        <position position="114"/>
    </location>
    <ligand>
        <name>[4Fe-4S] cluster</name>
        <dbReference type="ChEBI" id="CHEBI:49883"/>
        <note>4Fe-4S-S-AdoMet</note>
    </ligand>
</feature>
<dbReference type="KEGG" id="lant:TUM19329_18840"/>
<comment type="similarity">
    <text evidence="2 14">Belongs to the radical SAM superfamily. RlmN family.</text>
</comment>
<evidence type="ECO:0000256" key="8">
    <source>
        <dbReference type="ARBA" id="ARBA00022691"/>
    </source>
</evidence>
<dbReference type="SFLD" id="SFLDS00029">
    <property type="entry name" value="Radical_SAM"/>
    <property type="match status" value="1"/>
</dbReference>
<dbReference type="RefSeq" id="WP_173237102.1">
    <property type="nucleotide sequence ID" value="NZ_AP022839.1"/>
</dbReference>
<evidence type="ECO:0000256" key="4">
    <source>
        <dbReference type="ARBA" id="ARBA00022490"/>
    </source>
</evidence>
<gene>
    <name evidence="14 16" type="primary">rlmN</name>
    <name evidence="16" type="ORF">TUM19329_18840</name>
</gene>
<dbReference type="Proteomes" id="UP000502894">
    <property type="component" value="Chromosome"/>
</dbReference>
<dbReference type="SFLD" id="SFLDF00275">
    <property type="entry name" value="adenosine_C2_methyltransferase"/>
    <property type="match status" value="1"/>
</dbReference>
<proteinExistence type="inferred from homology"/>
<evidence type="ECO:0000256" key="5">
    <source>
        <dbReference type="ARBA" id="ARBA00022552"/>
    </source>
</evidence>
<dbReference type="PANTHER" id="PTHR30544:SF5">
    <property type="entry name" value="RADICAL SAM CORE DOMAIN-CONTAINING PROTEIN"/>
    <property type="match status" value="1"/>
</dbReference>
<dbReference type="PANTHER" id="PTHR30544">
    <property type="entry name" value="23S RRNA METHYLTRANSFERASE"/>
    <property type="match status" value="1"/>
</dbReference>
<dbReference type="EMBL" id="AP022839">
    <property type="protein sequence ID" value="BCA95523.1"/>
    <property type="molecule type" value="Genomic_DNA"/>
</dbReference>
<comment type="subcellular location">
    <subcellularLocation>
        <location evidence="1 14">Cytoplasm</location>
    </subcellularLocation>
</comment>
<dbReference type="GO" id="GO:0070040">
    <property type="term" value="F:rRNA (adenine(2503)-C2-)-methyltransferase activity"/>
    <property type="evidence" value="ECO:0007669"/>
    <property type="project" value="UniProtKB-UniRule"/>
</dbReference>
<dbReference type="Gene3D" id="1.10.150.530">
    <property type="match status" value="1"/>
</dbReference>
<evidence type="ECO:0000256" key="10">
    <source>
        <dbReference type="ARBA" id="ARBA00022723"/>
    </source>
</evidence>
<protein>
    <recommendedName>
        <fullName evidence="14">Dual-specificity RNA methyltransferase RlmN</fullName>
        <ecNumber evidence="14">2.1.1.192</ecNumber>
    </recommendedName>
    <alternativeName>
        <fullName evidence="14">23S rRNA (adenine(2503)-C(2))-methyltransferase</fullName>
    </alternativeName>
    <alternativeName>
        <fullName evidence="14">23S rRNA m2A2503 methyltransferase</fullName>
    </alternativeName>
    <alternativeName>
        <fullName evidence="14">Ribosomal RNA large subunit methyltransferase N</fullName>
    </alternativeName>
    <alternativeName>
        <fullName evidence="14">tRNA (adenine(37)-C(2))-methyltransferase</fullName>
    </alternativeName>
    <alternativeName>
        <fullName evidence="14">tRNA m2A37 methyltransferase</fullName>
    </alternativeName>
</protein>
<comment type="catalytic activity">
    <reaction evidence="14">
        <text>adenosine(37) in tRNA + 2 reduced [2Fe-2S]-[ferredoxin] + 2 S-adenosyl-L-methionine = 2-methyladenosine(37) in tRNA + 5'-deoxyadenosine + L-methionine + 2 oxidized [2Fe-2S]-[ferredoxin] + S-adenosyl-L-homocysteine</text>
        <dbReference type="Rhea" id="RHEA:43332"/>
        <dbReference type="Rhea" id="RHEA-COMP:10000"/>
        <dbReference type="Rhea" id="RHEA-COMP:10001"/>
        <dbReference type="Rhea" id="RHEA-COMP:10162"/>
        <dbReference type="Rhea" id="RHEA-COMP:10485"/>
        <dbReference type="ChEBI" id="CHEBI:17319"/>
        <dbReference type="ChEBI" id="CHEBI:33737"/>
        <dbReference type="ChEBI" id="CHEBI:33738"/>
        <dbReference type="ChEBI" id="CHEBI:57844"/>
        <dbReference type="ChEBI" id="CHEBI:57856"/>
        <dbReference type="ChEBI" id="CHEBI:59789"/>
        <dbReference type="ChEBI" id="CHEBI:74411"/>
        <dbReference type="ChEBI" id="CHEBI:74497"/>
        <dbReference type="EC" id="2.1.1.192"/>
    </reaction>
</comment>